<dbReference type="EMBL" id="AP025592">
    <property type="protein sequence ID" value="BDG09455.1"/>
    <property type="molecule type" value="Genomic_DNA"/>
</dbReference>
<reference evidence="3" key="1">
    <citation type="journal article" date="2022" name="Int. J. Syst. Evol. Microbiol.">
        <title>Anaeromyxobacter oryzae sp. nov., Anaeromyxobacter diazotrophicus sp. nov. and Anaeromyxobacter paludicola sp. nov., isolated from paddy soils.</title>
        <authorList>
            <person name="Itoh H."/>
            <person name="Xu Z."/>
            <person name="Mise K."/>
            <person name="Masuda Y."/>
            <person name="Ushijima N."/>
            <person name="Hayakawa C."/>
            <person name="Shiratori Y."/>
            <person name="Senoo K."/>
        </authorList>
    </citation>
    <scope>NUCLEOTIDE SEQUENCE [LARGE SCALE GENOMIC DNA]</scope>
    <source>
        <strain evidence="3">Red630</strain>
    </source>
</reference>
<protein>
    <recommendedName>
        <fullName evidence="4">DUF2269 family protein</fullName>
    </recommendedName>
</protein>
<dbReference type="Proteomes" id="UP001162734">
    <property type="component" value="Chromosome"/>
</dbReference>
<keyword evidence="1" id="KW-1133">Transmembrane helix</keyword>
<name>A0ABN6N8C5_9BACT</name>
<evidence type="ECO:0000313" key="2">
    <source>
        <dbReference type="EMBL" id="BDG09455.1"/>
    </source>
</evidence>
<gene>
    <name evidence="2" type="ORF">AMPC_25680</name>
</gene>
<feature type="transmembrane region" description="Helical" evidence="1">
    <location>
        <begin position="76"/>
        <end position="98"/>
    </location>
</feature>
<keyword evidence="1" id="KW-0812">Transmembrane</keyword>
<evidence type="ECO:0000256" key="1">
    <source>
        <dbReference type="SAM" id="Phobius"/>
    </source>
</evidence>
<organism evidence="2 3">
    <name type="scientific">Anaeromyxobacter paludicola</name>
    <dbReference type="NCBI Taxonomy" id="2918171"/>
    <lineage>
        <taxon>Bacteria</taxon>
        <taxon>Pseudomonadati</taxon>
        <taxon>Myxococcota</taxon>
        <taxon>Myxococcia</taxon>
        <taxon>Myxococcales</taxon>
        <taxon>Cystobacterineae</taxon>
        <taxon>Anaeromyxobacteraceae</taxon>
        <taxon>Anaeromyxobacter</taxon>
    </lineage>
</organism>
<evidence type="ECO:0000313" key="3">
    <source>
        <dbReference type="Proteomes" id="UP001162734"/>
    </source>
</evidence>
<proteinExistence type="predicted"/>
<feature type="transmembrane region" description="Helical" evidence="1">
    <location>
        <begin position="6"/>
        <end position="23"/>
    </location>
</feature>
<keyword evidence="1" id="KW-0472">Membrane</keyword>
<sequence>MPFLLRLLHVLSMAAWLGAAIYVPGDVRRTLALGPPHTVPLLARVRAALRLDLAAGVATVLTGVLLASPLGQVGGIGAGVIVGTLLGLLLLGLVAGVLMPAWKKIELAIESGGGTAGTEGAVKRLAALGGVAHLIWLLALVAMLWAAHGFA</sequence>
<evidence type="ECO:0008006" key="4">
    <source>
        <dbReference type="Google" id="ProtNLM"/>
    </source>
</evidence>
<dbReference type="RefSeq" id="WP_248341645.1">
    <property type="nucleotide sequence ID" value="NZ_AP025592.1"/>
</dbReference>
<feature type="transmembrane region" description="Helical" evidence="1">
    <location>
        <begin position="125"/>
        <end position="147"/>
    </location>
</feature>
<keyword evidence="3" id="KW-1185">Reference proteome</keyword>
<accession>A0ABN6N8C5</accession>